<feature type="non-terminal residue" evidence="2">
    <location>
        <position position="335"/>
    </location>
</feature>
<dbReference type="Gene3D" id="3.40.50.300">
    <property type="entry name" value="P-loop containing nucleotide triphosphate hydrolases"/>
    <property type="match status" value="1"/>
</dbReference>
<dbReference type="AlphaFoldDB" id="A0A382Q7G6"/>
<evidence type="ECO:0000259" key="1">
    <source>
        <dbReference type="Pfam" id="PF13086"/>
    </source>
</evidence>
<evidence type="ECO:0000313" key="2">
    <source>
        <dbReference type="EMBL" id="SVC81524.1"/>
    </source>
</evidence>
<organism evidence="2">
    <name type="scientific">marine metagenome</name>
    <dbReference type="NCBI Taxonomy" id="408172"/>
    <lineage>
        <taxon>unclassified sequences</taxon>
        <taxon>metagenomes</taxon>
        <taxon>ecological metagenomes</taxon>
    </lineage>
</organism>
<dbReference type="Pfam" id="PF13086">
    <property type="entry name" value="AAA_11"/>
    <property type="match status" value="1"/>
</dbReference>
<proteinExistence type="predicted"/>
<reference evidence="2" key="1">
    <citation type="submission" date="2018-05" db="EMBL/GenBank/DDBJ databases">
        <authorList>
            <person name="Lanie J.A."/>
            <person name="Ng W.-L."/>
            <person name="Kazmierczak K.M."/>
            <person name="Andrzejewski T.M."/>
            <person name="Davidsen T.M."/>
            <person name="Wayne K.J."/>
            <person name="Tettelin H."/>
            <person name="Glass J.I."/>
            <person name="Rusch D."/>
            <person name="Podicherti R."/>
            <person name="Tsui H.-C.T."/>
            <person name="Winkler M.E."/>
        </authorList>
    </citation>
    <scope>NUCLEOTIDE SEQUENCE</scope>
</reference>
<dbReference type="SUPFAM" id="SSF52540">
    <property type="entry name" value="P-loop containing nucleoside triphosphate hydrolases"/>
    <property type="match status" value="1"/>
</dbReference>
<gene>
    <name evidence="2" type="ORF">METZ01_LOCUS334378</name>
</gene>
<dbReference type="GO" id="GO:0004386">
    <property type="term" value="F:helicase activity"/>
    <property type="evidence" value="ECO:0007669"/>
    <property type="project" value="InterPro"/>
</dbReference>
<feature type="non-terminal residue" evidence="2">
    <location>
        <position position="1"/>
    </location>
</feature>
<dbReference type="InterPro" id="IPR041677">
    <property type="entry name" value="DNA2/NAM7_AAA_11"/>
</dbReference>
<sequence>VEAVIEGKQRWRVARKMLVGFFSFAKLRMYKDLDQSKWSNTHSIINHNLARAVLVGAENGSGSGSGGMEYGENSDKKEIIDEDIPVVLDADSSQLTAINNVQSGEDLVIEGPPGTGKSQTISNMIATAMLGGKSVLFVAEKMAALDVVKNRLSSVGLGEFCLELHSHKTQRASLVESIKKRKKKKYKDAVSLDNKIIDLKKTRNQLNEYVELINKIAGTTGKSIYEIFWAVEKSSQEMGEKKKDYTFSGALSLSRIEIEERTDIINEMSKLCQQIPVEKIDLWKWFKPYDYFRGQEKSVEECFEHIIKKLEEYLSWLKCQQKELGIPIKDNIKFL</sequence>
<dbReference type="InterPro" id="IPR027417">
    <property type="entry name" value="P-loop_NTPase"/>
</dbReference>
<dbReference type="EMBL" id="UINC01112520">
    <property type="protein sequence ID" value="SVC81524.1"/>
    <property type="molecule type" value="Genomic_DNA"/>
</dbReference>
<protein>
    <recommendedName>
        <fullName evidence="1">DNA2/NAM7 helicase helicase domain-containing protein</fullName>
    </recommendedName>
</protein>
<feature type="domain" description="DNA2/NAM7 helicase helicase" evidence="1">
    <location>
        <begin position="91"/>
        <end position="242"/>
    </location>
</feature>
<name>A0A382Q7G6_9ZZZZ</name>
<accession>A0A382Q7G6</accession>